<evidence type="ECO:0000256" key="3">
    <source>
        <dbReference type="ARBA" id="ARBA00022840"/>
    </source>
</evidence>
<evidence type="ECO:0000256" key="5">
    <source>
        <dbReference type="PROSITE-ProRule" id="PRU01091"/>
    </source>
</evidence>
<evidence type="ECO:0000256" key="1">
    <source>
        <dbReference type="ARBA" id="ARBA00005820"/>
    </source>
</evidence>
<keyword evidence="2" id="KW-0547">Nucleotide-binding</keyword>
<dbReference type="Pfam" id="PF20586">
    <property type="entry name" value="DUF6788"/>
    <property type="match status" value="1"/>
</dbReference>
<dbReference type="InterPro" id="IPR046738">
    <property type="entry name" value="DUF6788"/>
</dbReference>
<feature type="compositionally biased region" description="Polar residues" evidence="6">
    <location>
        <begin position="361"/>
        <end position="371"/>
    </location>
</feature>
<dbReference type="InterPro" id="IPR041664">
    <property type="entry name" value="AAA_16"/>
</dbReference>
<dbReference type="SMART" id="SM01043">
    <property type="entry name" value="BTAD"/>
    <property type="match status" value="1"/>
</dbReference>
<dbReference type="PANTHER" id="PTHR16305">
    <property type="entry name" value="TESTICULAR SOLUBLE ADENYLYL CYCLASE"/>
    <property type="match status" value="1"/>
</dbReference>
<dbReference type="InterPro" id="IPR027417">
    <property type="entry name" value="P-loop_NTPase"/>
</dbReference>
<evidence type="ECO:0000256" key="4">
    <source>
        <dbReference type="ARBA" id="ARBA00023125"/>
    </source>
</evidence>
<dbReference type="InterPro" id="IPR001867">
    <property type="entry name" value="OmpR/PhoB-type_DNA-bd"/>
</dbReference>
<dbReference type="GO" id="GO:0005524">
    <property type="term" value="F:ATP binding"/>
    <property type="evidence" value="ECO:0007669"/>
    <property type="project" value="UniProtKB-KW"/>
</dbReference>
<evidence type="ECO:0000313" key="8">
    <source>
        <dbReference type="EMBL" id="RAQ96037.1"/>
    </source>
</evidence>
<dbReference type="InterPro" id="IPR016032">
    <property type="entry name" value="Sig_transdc_resp-reg_C-effctor"/>
</dbReference>
<dbReference type="Gene3D" id="1.25.40.10">
    <property type="entry name" value="Tetratricopeptide repeat domain"/>
    <property type="match status" value="4"/>
</dbReference>
<dbReference type="PANTHER" id="PTHR16305:SF28">
    <property type="entry name" value="GUANYLATE CYCLASE DOMAIN-CONTAINING PROTEIN"/>
    <property type="match status" value="1"/>
</dbReference>
<gene>
    <name evidence="8" type="ORF">A4R35_10870</name>
</gene>
<dbReference type="Gene3D" id="1.10.10.10">
    <property type="entry name" value="Winged helix-like DNA-binding domain superfamily/Winged helix DNA-binding domain"/>
    <property type="match status" value="1"/>
</dbReference>
<evidence type="ECO:0000256" key="6">
    <source>
        <dbReference type="SAM" id="MobiDB-lite"/>
    </source>
</evidence>
<dbReference type="SUPFAM" id="SSF46894">
    <property type="entry name" value="C-terminal effector domain of the bipartite response regulators"/>
    <property type="match status" value="1"/>
</dbReference>
<reference evidence="8 9" key="1">
    <citation type="submission" date="2016-08" db="EMBL/GenBank/DDBJ databases">
        <title>Analysis of Carbohydrate Active Enzymes in Thermogemmatispora T81 Reveals Carbohydrate Degradation Ability.</title>
        <authorList>
            <person name="Tomazini A."/>
            <person name="Lal S."/>
            <person name="Stott M."/>
            <person name="Henrissat B."/>
            <person name="Polikarpov I."/>
            <person name="Sparling R."/>
            <person name="Levin D.B."/>
        </authorList>
    </citation>
    <scope>NUCLEOTIDE SEQUENCE [LARGE SCALE GENOMIC DNA]</scope>
    <source>
        <strain evidence="8 9">T81</strain>
    </source>
</reference>
<dbReference type="Proteomes" id="UP000248706">
    <property type="component" value="Unassembled WGS sequence"/>
</dbReference>
<dbReference type="RefSeq" id="WP_112429276.1">
    <property type="nucleotide sequence ID" value="NZ_MCIF01000002.1"/>
</dbReference>
<keyword evidence="3" id="KW-0067">ATP-binding</keyword>
<name>A0A328VER9_9CHLR</name>
<dbReference type="SUPFAM" id="SSF52540">
    <property type="entry name" value="P-loop containing nucleoside triphosphate hydrolases"/>
    <property type="match status" value="1"/>
</dbReference>
<evidence type="ECO:0000256" key="2">
    <source>
        <dbReference type="ARBA" id="ARBA00022741"/>
    </source>
</evidence>
<dbReference type="GO" id="GO:0006355">
    <property type="term" value="P:regulation of DNA-templated transcription"/>
    <property type="evidence" value="ECO:0007669"/>
    <property type="project" value="InterPro"/>
</dbReference>
<dbReference type="GO" id="GO:0000160">
    <property type="term" value="P:phosphorelay signal transduction system"/>
    <property type="evidence" value="ECO:0007669"/>
    <property type="project" value="InterPro"/>
</dbReference>
<dbReference type="InterPro" id="IPR011990">
    <property type="entry name" value="TPR-like_helical_dom_sf"/>
</dbReference>
<dbReference type="InterPro" id="IPR019734">
    <property type="entry name" value="TPR_rpt"/>
</dbReference>
<comment type="similarity">
    <text evidence="1">Belongs to the AfsR/DnrI/RedD regulatory family.</text>
</comment>
<protein>
    <recommendedName>
        <fullName evidence="7">OmpR/PhoB-type domain-containing protein</fullName>
    </recommendedName>
</protein>
<dbReference type="Pfam" id="PF13191">
    <property type="entry name" value="AAA_16"/>
    <property type="match status" value="1"/>
</dbReference>
<dbReference type="SUPFAM" id="SSF48452">
    <property type="entry name" value="TPR-like"/>
    <property type="match status" value="3"/>
</dbReference>
<feature type="DNA-binding region" description="OmpR/PhoB-type" evidence="5">
    <location>
        <begin position="74"/>
        <end position="180"/>
    </location>
</feature>
<accession>A0A328VER9</accession>
<dbReference type="Pfam" id="PF03704">
    <property type="entry name" value="BTAD"/>
    <property type="match status" value="1"/>
</dbReference>
<dbReference type="GO" id="GO:0005737">
    <property type="term" value="C:cytoplasm"/>
    <property type="evidence" value="ECO:0007669"/>
    <property type="project" value="TreeGrafter"/>
</dbReference>
<dbReference type="InterPro" id="IPR005158">
    <property type="entry name" value="BTAD"/>
</dbReference>
<sequence length="1375" mass="156153">MSTKVTYHQQISFCGKPRCHKCNTGIGHGPYWYAYKTVNGRTTRTYIGKTLPPDVQPEQIQTWIAGRPAQDDDPSVLRVSMLGRFELERRVGRNWQTVEAAPWNHQRQRLLFALLLLSPGRKLGREQIMEALWPGLDPETAAARLDRTVHALRRILEPSLPRASASHLLRTEHEGLVLADQHEIWVDSDAFERLLTQAHEEQRTASEREHLLEEAVALYANDLLPEMADVPWVVTRRDMLRRHWMGALLELADLRLAREAYAAVIEPMDRLLAADDTNEAAVQRLIIALTALGRRAEAMRVYHRLVEALRRAHDIAPLAETRRLYEEVRRGSVSVRGLPPVPLTSLLDVEGRSQEGRDGRSQAQVGRQHQSPLVGREEELETLRTVMQTCEQQRRVRLGNRRRALISPFDQPRQPQCVLLAGEAGIGKTRLAEEMGREAQQHGWAIAWSRVYAQESNVPYRPWTEVLRNAQSRGFWQIQEISHRPLLYQPLSILLPELNALPHVEFANPLSPEDEQRRLWEATLDLLTMISERTPLLIVLDDMHWADSSSCELLAYLVRHLQQRAIMVIATYRDTELPEAHPLRTLLPHLQREQVALRLEIAPLSEEQIASLVAHLPEPLVHYIQKQAGGNPFFAEELARTLAGAGPELVEQLLIDKGSGGHKQELGRALPLPETIAAVLDLRLRRLSPACQRLLSNASVLEGAFEFGEVLQLEQLGGSGIDEGKLLDLLEEALREGVLVEEGAGTRISYHFWHPLLGLHLYQRLSGARRASLHRRAAQVLQQKYAGREAEGAATITQHLVKGGGEAAVIRRYAELAGDHAYALSSYGEAEYYYRLAIQYLLQASQGRPLASWSQEERLHLADLYELLAYSLRMQSRPEEARHFYERLLEVRNYLRQPATPEEALYEAQYQAMIWVEIGWTWYDANNSAQALSCCERSAQILQQAHIEKSAAWACIHRERSYIAWRSGDYPLALQEANRSLQLFEQNLEQADLRLLLDKPLRQTNINTSLMGNQIDIALTHRLLGTILNSVGKKREAFYHLKMAITIFEQYNRYRDIAAACCNIGHTYVSKAQFQAAQASFRRALMHAERLGDTLLQAVITSNLGLLAARLGDLDLAEKELKRSLRMSDKASDKTYFCLWNAFLATILQRRMKSQEAVLSIRKALSVGASLDLPPCLGFALVALGNMRLTQAMYELAHRPAQANKPPSRESIDERPKYCLERARLILERALVMELESETLIEGKLVLTQVLLLLGKLPEASKLVKELLEELNEQEVILEFAKAQFLQGAILLLQGGDTQAENQINKALNNLYEKRLILEYAYSIYTIAVLSNIYSKSNMLNSIFSPHLNNVLSIFKNCHDMLSYQASHYLLKHLR</sequence>
<feature type="domain" description="OmpR/PhoB-type" evidence="7">
    <location>
        <begin position="74"/>
        <end position="180"/>
    </location>
</feature>
<dbReference type="PROSITE" id="PS51755">
    <property type="entry name" value="OMPR_PHOB"/>
    <property type="match status" value="1"/>
</dbReference>
<feature type="region of interest" description="Disordered" evidence="6">
    <location>
        <begin position="352"/>
        <end position="377"/>
    </location>
</feature>
<dbReference type="GO" id="GO:0004016">
    <property type="term" value="F:adenylate cyclase activity"/>
    <property type="evidence" value="ECO:0007669"/>
    <property type="project" value="TreeGrafter"/>
</dbReference>
<evidence type="ECO:0000259" key="7">
    <source>
        <dbReference type="PROSITE" id="PS51755"/>
    </source>
</evidence>
<dbReference type="GO" id="GO:0003677">
    <property type="term" value="F:DNA binding"/>
    <property type="evidence" value="ECO:0007669"/>
    <property type="project" value="UniProtKB-UniRule"/>
</dbReference>
<dbReference type="InterPro" id="IPR036388">
    <property type="entry name" value="WH-like_DNA-bd_sf"/>
</dbReference>
<evidence type="ECO:0000313" key="9">
    <source>
        <dbReference type="Proteomes" id="UP000248706"/>
    </source>
</evidence>
<dbReference type="SMART" id="SM00028">
    <property type="entry name" value="TPR"/>
    <property type="match status" value="7"/>
</dbReference>
<dbReference type="Gene3D" id="3.40.50.300">
    <property type="entry name" value="P-loop containing nucleotide triphosphate hydrolases"/>
    <property type="match status" value="1"/>
</dbReference>
<dbReference type="SMART" id="SM00862">
    <property type="entry name" value="Trans_reg_C"/>
    <property type="match status" value="1"/>
</dbReference>
<keyword evidence="4 5" id="KW-0238">DNA-binding</keyword>
<comment type="caution">
    <text evidence="8">The sequence shown here is derived from an EMBL/GenBank/DDBJ whole genome shotgun (WGS) entry which is preliminary data.</text>
</comment>
<keyword evidence="9" id="KW-1185">Reference proteome</keyword>
<proteinExistence type="inferred from homology"/>
<dbReference type="EMBL" id="MCIF01000002">
    <property type="protein sequence ID" value="RAQ96037.1"/>
    <property type="molecule type" value="Genomic_DNA"/>
</dbReference>
<dbReference type="OrthoDB" id="134656at2"/>
<organism evidence="8 9">
    <name type="scientific">Thermogemmatispora tikiterensis</name>
    <dbReference type="NCBI Taxonomy" id="1825093"/>
    <lineage>
        <taxon>Bacteria</taxon>
        <taxon>Bacillati</taxon>
        <taxon>Chloroflexota</taxon>
        <taxon>Ktedonobacteria</taxon>
        <taxon>Thermogemmatisporales</taxon>
        <taxon>Thermogemmatisporaceae</taxon>
        <taxon>Thermogemmatispora</taxon>
    </lineage>
</organism>